<dbReference type="Proteomes" id="UP000198919">
    <property type="component" value="Unassembled WGS sequence"/>
</dbReference>
<dbReference type="Pfam" id="PF01554">
    <property type="entry name" value="MatE"/>
    <property type="match status" value="1"/>
</dbReference>
<dbReference type="OrthoDB" id="6465607at2"/>
<proteinExistence type="predicted"/>
<dbReference type="EMBL" id="FORG01000011">
    <property type="protein sequence ID" value="SFJ54626.1"/>
    <property type="molecule type" value="Genomic_DNA"/>
</dbReference>
<feature type="transmembrane region" description="Helical" evidence="2">
    <location>
        <begin position="361"/>
        <end position="380"/>
    </location>
</feature>
<feature type="transmembrane region" description="Helical" evidence="2">
    <location>
        <begin position="418"/>
        <end position="437"/>
    </location>
</feature>
<feature type="transmembrane region" description="Helical" evidence="2">
    <location>
        <begin position="392"/>
        <end position="412"/>
    </location>
</feature>
<feature type="transmembrane region" description="Helical" evidence="2">
    <location>
        <begin position="100"/>
        <end position="122"/>
    </location>
</feature>
<accession>A0A1I3SAT7</accession>
<name>A0A1I3SAT7_9GAMM</name>
<dbReference type="GO" id="GO:0005886">
    <property type="term" value="C:plasma membrane"/>
    <property type="evidence" value="ECO:0007669"/>
    <property type="project" value="TreeGrafter"/>
</dbReference>
<dbReference type="GO" id="GO:0015297">
    <property type="term" value="F:antiporter activity"/>
    <property type="evidence" value="ECO:0007669"/>
    <property type="project" value="InterPro"/>
</dbReference>
<evidence type="ECO:0000313" key="3">
    <source>
        <dbReference type="EMBL" id="PHM39080.1"/>
    </source>
</evidence>
<keyword evidence="2" id="KW-0472">Membrane</keyword>
<evidence type="ECO:0000313" key="5">
    <source>
        <dbReference type="Proteomes" id="UP000198919"/>
    </source>
</evidence>
<evidence type="ECO:0000313" key="6">
    <source>
        <dbReference type="Proteomes" id="UP000224607"/>
    </source>
</evidence>
<organism evidence="4 5">
    <name type="scientific">Xenorhabdus mauleonii</name>
    <dbReference type="NCBI Taxonomy" id="351675"/>
    <lineage>
        <taxon>Bacteria</taxon>
        <taxon>Pseudomonadati</taxon>
        <taxon>Pseudomonadota</taxon>
        <taxon>Gammaproteobacteria</taxon>
        <taxon>Enterobacterales</taxon>
        <taxon>Morganellaceae</taxon>
        <taxon>Xenorhabdus</taxon>
    </lineage>
</organism>
<feature type="transmembrane region" description="Helical" evidence="2">
    <location>
        <begin position="200"/>
        <end position="222"/>
    </location>
</feature>
<dbReference type="PANTHER" id="PTHR43298">
    <property type="entry name" value="MULTIDRUG RESISTANCE PROTEIN NORM-RELATED"/>
    <property type="match status" value="1"/>
</dbReference>
<feature type="transmembrane region" description="Helical" evidence="2">
    <location>
        <begin position="171"/>
        <end position="194"/>
    </location>
</feature>
<feature type="transmembrane region" description="Helical" evidence="2">
    <location>
        <begin position="142"/>
        <end position="164"/>
    </location>
</feature>
<sequence>MSMQPVLNQQPARCYQGLKLLNTLWDTTFTLWVTMLVSSIAVLINIGVISQNAPQTLYALGLFLPLNYIMIAIHEGLRIPALRYSSQHYTDARNVIGTRLVLLFSAMVVLMVLLVGSVWLFQPGIAGLFHIATERQHDVMSFILPMLLVGIPIGCATLILSTLFGSGVNRFASLLGISGTGLNLAATWLAAMHWHQGLQSLIWGAMIGSSYLTLSGGALLYSRGIRFSLIGARREAIQVLNDIAFIGVPVAGSFLLLFGFLFSFSYLVSFYGASEIAGFGIAFRIQSFVILPAIALGTAMAIHTNNAIAGQNFSLIRQILFIGVGLSAALYLVISVVVFLLQERMVILFTRDENVIIPALRYLNCVSPSYLSLGVMLVLMTAQEQTGQGLRILLINTVFYALEIGVAALLGLNHEDATRLYLVIAVMNWLSALYVVYELNKRLTAQVRLPPQEMQS</sequence>
<keyword evidence="2" id="KW-1133">Transmembrane helix</keyword>
<reference evidence="5" key="1">
    <citation type="submission" date="2016-10" db="EMBL/GenBank/DDBJ databases">
        <authorList>
            <person name="Varghese N."/>
            <person name="Submissions S."/>
        </authorList>
    </citation>
    <scope>NUCLEOTIDE SEQUENCE [LARGE SCALE GENOMIC DNA]</scope>
    <source>
        <strain evidence="5">DSM 17908</strain>
    </source>
</reference>
<evidence type="ECO:0000313" key="4">
    <source>
        <dbReference type="EMBL" id="SFJ54626.1"/>
    </source>
</evidence>
<dbReference type="GO" id="GO:0042910">
    <property type="term" value="F:xenobiotic transmembrane transporter activity"/>
    <property type="evidence" value="ECO:0007669"/>
    <property type="project" value="InterPro"/>
</dbReference>
<feature type="transmembrane region" description="Helical" evidence="2">
    <location>
        <begin position="319"/>
        <end position="341"/>
    </location>
</feature>
<evidence type="ECO:0000256" key="2">
    <source>
        <dbReference type="SAM" id="Phobius"/>
    </source>
</evidence>
<feature type="transmembrane region" description="Helical" evidence="2">
    <location>
        <begin position="29"/>
        <end position="50"/>
    </location>
</feature>
<feature type="transmembrane region" description="Helical" evidence="2">
    <location>
        <begin position="56"/>
        <end position="79"/>
    </location>
</feature>
<dbReference type="EMBL" id="NITY01000012">
    <property type="protein sequence ID" value="PHM39080.1"/>
    <property type="molecule type" value="Genomic_DNA"/>
</dbReference>
<dbReference type="PANTHER" id="PTHR43298:SF2">
    <property type="entry name" value="FMN_FAD EXPORTER YEEO-RELATED"/>
    <property type="match status" value="1"/>
</dbReference>
<feature type="transmembrane region" description="Helical" evidence="2">
    <location>
        <begin position="243"/>
        <end position="264"/>
    </location>
</feature>
<dbReference type="STRING" id="351675.SAMN05421680_1115"/>
<evidence type="ECO:0000256" key="1">
    <source>
        <dbReference type="ARBA" id="ARBA00022448"/>
    </source>
</evidence>
<dbReference type="RefSeq" id="WP_092511175.1">
    <property type="nucleotide sequence ID" value="NZ_CAWRBN010000078.1"/>
</dbReference>
<dbReference type="AlphaFoldDB" id="A0A1I3SAT7"/>
<gene>
    <name evidence="4" type="ORF">SAMN05421680_1115</name>
    <name evidence="3" type="ORF">Xmau_02984</name>
</gene>
<feature type="transmembrane region" description="Helical" evidence="2">
    <location>
        <begin position="276"/>
        <end position="298"/>
    </location>
</feature>
<reference evidence="3 6" key="3">
    <citation type="journal article" date="2017" name="Nat. Microbiol.">
        <title>Natural product diversity associated with the nematode symbionts Photorhabdus and Xenorhabdus.</title>
        <authorList>
            <person name="Tobias N.J."/>
            <person name="Wolff H."/>
            <person name="Djahanschiri B."/>
            <person name="Grundmann F."/>
            <person name="Kronenwerth M."/>
            <person name="Shi Y.M."/>
            <person name="Simonyi S."/>
            <person name="Grun P."/>
            <person name="Shapiro-Ilan D."/>
            <person name="Pidot S.J."/>
            <person name="Stinear T.P."/>
            <person name="Ebersberger I."/>
            <person name="Bode H.B."/>
        </authorList>
    </citation>
    <scope>NUCLEOTIDE SEQUENCE [LARGE SCALE GENOMIC DNA]</scope>
    <source>
        <strain evidence="3 6">DSM 17908</strain>
    </source>
</reference>
<keyword evidence="1" id="KW-0813">Transport</keyword>
<reference evidence="4" key="2">
    <citation type="submission" date="2016-10" db="EMBL/GenBank/DDBJ databases">
        <authorList>
            <person name="de Groot N.N."/>
        </authorList>
    </citation>
    <scope>NUCLEOTIDE SEQUENCE [LARGE SCALE GENOMIC DNA]</scope>
    <source>
        <strain evidence="4">DSM 17908</strain>
    </source>
</reference>
<dbReference type="InterPro" id="IPR050222">
    <property type="entry name" value="MATE_MdtK"/>
</dbReference>
<dbReference type="Proteomes" id="UP000224607">
    <property type="component" value="Unassembled WGS sequence"/>
</dbReference>
<keyword evidence="2" id="KW-0812">Transmembrane</keyword>
<protein>
    <submittedName>
        <fullName evidence="4">Na+-driven multidrug efflux pump</fullName>
    </submittedName>
</protein>
<keyword evidence="6" id="KW-1185">Reference proteome</keyword>
<dbReference type="InterPro" id="IPR002528">
    <property type="entry name" value="MATE_fam"/>
</dbReference>